<name>A0ABY6GY38_9GAMM</name>
<dbReference type="InterPro" id="IPR012340">
    <property type="entry name" value="NA-bd_OB-fold"/>
</dbReference>
<evidence type="ECO:0000256" key="1">
    <source>
        <dbReference type="SAM" id="MobiDB-lite"/>
    </source>
</evidence>
<dbReference type="EMBL" id="CP103300">
    <property type="protein sequence ID" value="UYM17706.1"/>
    <property type="molecule type" value="Genomic_DNA"/>
</dbReference>
<feature type="compositionally biased region" description="Basic residues" evidence="1">
    <location>
        <begin position="70"/>
        <end position="85"/>
    </location>
</feature>
<evidence type="ECO:0000259" key="2">
    <source>
        <dbReference type="PROSITE" id="PS50126"/>
    </source>
</evidence>
<evidence type="ECO:0000313" key="3">
    <source>
        <dbReference type="EMBL" id="UYM17706.1"/>
    </source>
</evidence>
<sequence length="132" mass="14677">MEQNLYAINPLYKLGIYPHENVFFGASTKGVISAVTGFGLFVALDDIFAEGLIHVTDLPEKARLEEGKKKSAKKRKPAKKPKGKTPVKSQPPLLHPLLHNQLPVGQERKGRVNPVRPNDQVRDALCCLLLHH</sequence>
<reference evidence="3" key="1">
    <citation type="submission" date="2022-10" db="EMBL/GenBank/DDBJ databases">
        <title>Completed Genome Sequence of two octocoral isolated bacterium, Endozoicomonas euniceicola EF212T and Endozoicomonas gorgoniicola PS125T.</title>
        <authorList>
            <person name="Chiou Y.-J."/>
            <person name="Chen Y.-H."/>
        </authorList>
    </citation>
    <scope>NUCLEOTIDE SEQUENCE</scope>
    <source>
        <strain evidence="3">EF212</strain>
    </source>
</reference>
<feature type="domain" description="S1 motif" evidence="2">
    <location>
        <begin position="25"/>
        <end position="66"/>
    </location>
</feature>
<keyword evidence="4" id="KW-1185">Reference proteome</keyword>
<accession>A0ABY6GY38</accession>
<protein>
    <submittedName>
        <fullName evidence="3">S1 RNA-binding domain-containing protein</fullName>
    </submittedName>
</protein>
<dbReference type="Pfam" id="PF00575">
    <property type="entry name" value="S1"/>
    <property type="match status" value="1"/>
</dbReference>
<dbReference type="InterPro" id="IPR003029">
    <property type="entry name" value="S1_domain"/>
</dbReference>
<dbReference type="Gene3D" id="2.40.50.140">
    <property type="entry name" value="Nucleic acid-binding proteins"/>
    <property type="match status" value="1"/>
</dbReference>
<dbReference type="SUPFAM" id="SSF50249">
    <property type="entry name" value="Nucleic acid-binding proteins"/>
    <property type="match status" value="1"/>
</dbReference>
<organism evidence="3 4">
    <name type="scientific">Endozoicomonas euniceicola</name>
    <dbReference type="NCBI Taxonomy" id="1234143"/>
    <lineage>
        <taxon>Bacteria</taxon>
        <taxon>Pseudomonadati</taxon>
        <taxon>Pseudomonadota</taxon>
        <taxon>Gammaproteobacteria</taxon>
        <taxon>Oceanospirillales</taxon>
        <taxon>Endozoicomonadaceae</taxon>
        <taxon>Endozoicomonas</taxon>
    </lineage>
</organism>
<gene>
    <name evidence="3" type="ORF">NX720_07305</name>
</gene>
<feature type="region of interest" description="Disordered" evidence="1">
    <location>
        <begin position="63"/>
        <end position="116"/>
    </location>
</feature>
<dbReference type="RefSeq" id="WP_262600384.1">
    <property type="nucleotide sequence ID" value="NZ_CP103300.1"/>
</dbReference>
<feature type="compositionally biased region" description="Low complexity" evidence="1">
    <location>
        <begin position="90"/>
        <end position="103"/>
    </location>
</feature>
<dbReference type="Proteomes" id="UP001163255">
    <property type="component" value="Chromosome"/>
</dbReference>
<evidence type="ECO:0000313" key="4">
    <source>
        <dbReference type="Proteomes" id="UP001163255"/>
    </source>
</evidence>
<proteinExistence type="predicted"/>
<dbReference type="PROSITE" id="PS50126">
    <property type="entry name" value="S1"/>
    <property type="match status" value="1"/>
</dbReference>